<accession>A0A7Z0RWQ0</accession>
<dbReference type="InterPro" id="IPR001057">
    <property type="entry name" value="Glu/AcGlu_kinase"/>
</dbReference>
<sequence>MAYLKKVVFNHFPKQEASEYIARLVPALTQESFVRLLYKRTDGLPNFLAHVVSDLITHKAGSHHSSAGELLPEYDAIPEEIAEFIGHYTERLSTVQRALLEAEAVCGLRFQVNTLAAVLDKDAASALLAWQLGADALLLLTDVNDIYRDFGMDAAEPIHGLTLAEARELDLPAGSIGPKMAAAVNFAESGGVLRGIGRLRDALAILELRAGTYAV</sequence>
<dbReference type="PANTHER" id="PTHR30409">
    <property type="entry name" value="CARBAMATE KINASE"/>
    <property type="match status" value="1"/>
</dbReference>
<gene>
    <name evidence="7" type="ORF">HZS80_01210</name>
</gene>
<protein>
    <recommendedName>
        <fullName evidence="6">Aspartate/glutamate/uridylate kinase domain-containing protein</fullName>
    </recommendedName>
</protein>
<comment type="similarity">
    <text evidence="1">Belongs to the carbamate kinase family.</text>
</comment>
<dbReference type="Pfam" id="PF00696">
    <property type="entry name" value="AA_kinase"/>
    <property type="match status" value="1"/>
</dbReference>
<comment type="caution">
    <text evidence="7">The sequence shown here is derived from an EMBL/GenBank/DDBJ whole genome shotgun (WGS) entry which is preliminary data.</text>
</comment>
<dbReference type="Gene3D" id="3.40.1160.10">
    <property type="entry name" value="Acetylglutamate kinase-like"/>
    <property type="match status" value="1"/>
</dbReference>
<evidence type="ECO:0000256" key="3">
    <source>
        <dbReference type="ARBA" id="ARBA00022741"/>
    </source>
</evidence>
<feature type="domain" description="Aspartate/glutamate/uridylate kinase" evidence="6">
    <location>
        <begin position="116"/>
        <end position="191"/>
    </location>
</feature>
<evidence type="ECO:0000256" key="1">
    <source>
        <dbReference type="ARBA" id="ARBA00011066"/>
    </source>
</evidence>
<proteinExistence type="inferred from homology"/>
<reference evidence="7 8" key="1">
    <citation type="journal article" date="2003" name="Extremophiles">
        <title>Halomonas glaciei sp. nov. isolated from fast ice of Adelie Land, Antarctica.</title>
        <authorList>
            <person name="Reddy G.S."/>
            <person name="Raghavan P.U."/>
            <person name="Sarita N.B."/>
            <person name="Prakash J.S."/>
            <person name="Nagesh N."/>
            <person name="Delille D."/>
            <person name="Shivaji S."/>
        </authorList>
    </citation>
    <scope>NUCLEOTIDE SEQUENCE [LARGE SCALE GENOMIC DNA]</scope>
    <source>
        <strain evidence="7 8">DD39</strain>
    </source>
</reference>
<dbReference type="GO" id="GO:0005524">
    <property type="term" value="F:ATP binding"/>
    <property type="evidence" value="ECO:0007669"/>
    <property type="project" value="UniProtKB-KW"/>
</dbReference>
<dbReference type="InterPro" id="IPR001048">
    <property type="entry name" value="Asp/Glu/Uridylate_kinase"/>
</dbReference>
<dbReference type="GO" id="GO:0008804">
    <property type="term" value="F:carbamate kinase activity"/>
    <property type="evidence" value="ECO:0007669"/>
    <property type="project" value="InterPro"/>
</dbReference>
<organism evidence="7 8">
    <name type="scientific">Vreelandella glaciei</name>
    <dbReference type="NCBI Taxonomy" id="186761"/>
    <lineage>
        <taxon>Bacteria</taxon>
        <taxon>Pseudomonadati</taxon>
        <taxon>Pseudomonadota</taxon>
        <taxon>Gammaproteobacteria</taxon>
        <taxon>Oceanospirillales</taxon>
        <taxon>Halomonadaceae</taxon>
        <taxon>Vreelandella</taxon>
    </lineage>
</organism>
<keyword evidence="5" id="KW-0067">ATP-binding</keyword>
<dbReference type="AlphaFoldDB" id="A0A7Z0RWQ0"/>
<dbReference type="GO" id="GO:0005829">
    <property type="term" value="C:cytosol"/>
    <property type="evidence" value="ECO:0007669"/>
    <property type="project" value="TreeGrafter"/>
</dbReference>
<keyword evidence="4" id="KW-0418">Kinase</keyword>
<dbReference type="InterPro" id="IPR036393">
    <property type="entry name" value="AceGlu_kinase-like_sf"/>
</dbReference>
<dbReference type="EMBL" id="JACCDE010000001">
    <property type="protein sequence ID" value="NYS76352.1"/>
    <property type="molecule type" value="Genomic_DNA"/>
</dbReference>
<name>A0A7Z0RWQ0_9GAMM</name>
<evidence type="ECO:0000256" key="4">
    <source>
        <dbReference type="ARBA" id="ARBA00022777"/>
    </source>
</evidence>
<evidence type="ECO:0000313" key="8">
    <source>
        <dbReference type="Proteomes" id="UP000526892"/>
    </source>
</evidence>
<evidence type="ECO:0000256" key="5">
    <source>
        <dbReference type="ARBA" id="ARBA00022840"/>
    </source>
</evidence>
<keyword evidence="8" id="KW-1185">Reference proteome</keyword>
<dbReference type="SUPFAM" id="SSF53633">
    <property type="entry name" value="Carbamate kinase-like"/>
    <property type="match status" value="1"/>
</dbReference>
<keyword evidence="3" id="KW-0547">Nucleotide-binding</keyword>
<evidence type="ECO:0000313" key="7">
    <source>
        <dbReference type="EMBL" id="NYS76352.1"/>
    </source>
</evidence>
<evidence type="ECO:0000259" key="6">
    <source>
        <dbReference type="Pfam" id="PF00696"/>
    </source>
</evidence>
<dbReference type="RefSeq" id="WP_179914891.1">
    <property type="nucleotide sequence ID" value="NZ_JACCDE010000001.1"/>
</dbReference>
<dbReference type="PANTHER" id="PTHR30409:SF1">
    <property type="entry name" value="CARBAMATE KINASE-RELATED"/>
    <property type="match status" value="1"/>
</dbReference>
<dbReference type="GO" id="GO:0019546">
    <property type="term" value="P:L-arginine deiminase pathway"/>
    <property type="evidence" value="ECO:0007669"/>
    <property type="project" value="TreeGrafter"/>
</dbReference>
<dbReference type="InterPro" id="IPR003964">
    <property type="entry name" value="Carb_kinase"/>
</dbReference>
<dbReference type="PRINTS" id="PR00474">
    <property type="entry name" value="GLU5KINASE"/>
</dbReference>
<keyword evidence="2" id="KW-0808">Transferase</keyword>
<evidence type="ECO:0000256" key="2">
    <source>
        <dbReference type="ARBA" id="ARBA00022679"/>
    </source>
</evidence>
<dbReference type="Proteomes" id="UP000526892">
    <property type="component" value="Unassembled WGS sequence"/>
</dbReference>